<evidence type="ECO:0000313" key="5">
    <source>
        <dbReference type="Proteomes" id="UP001501237"/>
    </source>
</evidence>
<dbReference type="PANTHER" id="PTHR42760:SF40">
    <property type="entry name" value="3-OXOACYL-[ACYL-CARRIER-PROTEIN] REDUCTASE, CHLOROPLASTIC"/>
    <property type="match status" value="1"/>
</dbReference>
<reference evidence="5" key="1">
    <citation type="journal article" date="2019" name="Int. J. Syst. Evol. Microbiol.">
        <title>The Global Catalogue of Microorganisms (GCM) 10K type strain sequencing project: providing services to taxonomists for standard genome sequencing and annotation.</title>
        <authorList>
            <consortium name="The Broad Institute Genomics Platform"/>
            <consortium name="The Broad Institute Genome Sequencing Center for Infectious Disease"/>
            <person name="Wu L."/>
            <person name="Ma J."/>
        </authorList>
    </citation>
    <scope>NUCLEOTIDE SEQUENCE [LARGE SCALE GENOMIC DNA]</scope>
    <source>
        <strain evidence="5">JCM 9377</strain>
    </source>
</reference>
<dbReference type="SMART" id="SM00822">
    <property type="entry name" value="PKS_KR"/>
    <property type="match status" value="1"/>
</dbReference>
<evidence type="ECO:0000259" key="3">
    <source>
        <dbReference type="SMART" id="SM00822"/>
    </source>
</evidence>
<accession>A0ABP6QDU9</accession>
<name>A0ABP6QDU9_9ACTN</name>
<evidence type="ECO:0000313" key="4">
    <source>
        <dbReference type="EMBL" id="GAA3221798.1"/>
    </source>
</evidence>
<dbReference type="InterPro" id="IPR020904">
    <property type="entry name" value="Sc_DH/Rdtase_CS"/>
</dbReference>
<keyword evidence="5" id="KW-1185">Reference proteome</keyword>
<dbReference type="RefSeq" id="WP_344831981.1">
    <property type="nucleotide sequence ID" value="NZ_BAAAUV010000012.1"/>
</dbReference>
<dbReference type="Gene3D" id="3.40.50.720">
    <property type="entry name" value="NAD(P)-binding Rossmann-like Domain"/>
    <property type="match status" value="1"/>
</dbReference>
<dbReference type="CDD" id="cd05233">
    <property type="entry name" value="SDR_c"/>
    <property type="match status" value="1"/>
</dbReference>
<dbReference type="PRINTS" id="PR00081">
    <property type="entry name" value="GDHRDH"/>
</dbReference>
<dbReference type="Proteomes" id="UP001501237">
    <property type="component" value="Unassembled WGS sequence"/>
</dbReference>
<evidence type="ECO:0000256" key="2">
    <source>
        <dbReference type="RuleBase" id="RU000363"/>
    </source>
</evidence>
<dbReference type="Pfam" id="PF00106">
    <property type="entry name" value="adh_short"/>
    <property type="match status" value="1"/>
</dbReference>
<comment type="caution">
    <text evidence="4">The sequence shown here is derived from an EMBL/GenBank/DDBJ whole genome shotgun (WGS) entry which is preliminary data.</text>
</comment>
<dbReference type="PANTHER" id="PTHR42760">
    <property type="entry name" value="SHORT-CHAIN DEHYDROGENASES/REDUCTASES FAMILY MEMBER"/>
    <property type="match status" value="1"/>
</dbReference>
<sequence length="242" mass="25150">MNPAELEEPSRTAVVTGGSGGIGLACAEVLVACGYDVVLTARTEGPLRAAAKRIGARWVAADAADPGGFARVVEAVERVDLLVHAAGTLAGTFVRKERLEDFDAVIRANLRSTLVTVQGVLPKMRAGGRIVLISSSSSESGMKGRSAYSASKAGMNAFAESLAAELERDGINVNVLIPAPVETPMLQDVAFEMHAIQPEDVAGVVGFLDALDPRVVVPRISMRAAAEGPLAARTVIPPKARA</sequence>
<dbReference type="InterPro" id="IPR002347">
    <property type="entry name" value="SDR_fam"/>
</dbReference>
<protein>
    <recommendedName>
        <fullName evidence="3">Ketoreductase domain-containing protein</fullName>
    </recommendedName>
</protein>
<dbReference type="PROSITE" id="PS00061">
    <property type="entry name" value="ADH_SHORT"/>
    <property type="match status" value="1"/>
</dbReference>
<evidence type="ECO:0000256" key="1">
    <source>
        <dbReference type="ARBA" id="ARBA00006484"/>
    </source>
</evidence>
<dbReference type="PRINTS" id="PR00080">
    <property type="entry name" value="SDRFAMILY"/>
</dbReference>
<dbReference type="SUPFAM" id="SSF51735">
    <property type="entry name" value="NAD(P)-binding Rossmann-fold domains"/>
    <property type="match status" value="1"/>
</dbReference>
<feature type="domain" description="Ketoreductase" evidence="3">
    <location>
        <begin position="11"/>
        <end position="183"/>
    </location>
</feature>
<organism evidence="4 5">
    <name type="scientific">Actinocorallia longicatena</name>
    <dbReference type="NCBI Taxonomy" id="111803"/>
    <lineage>
        <taxon>Bacteria</taxon>
        <taxon>Bacillati</taxon>
        <taxon>Actinomycetota</taxon>
        <taxon>Actinomycetes</taxon>
        <taxon>Streptosporangiales</taxon>
        <taxon>Thermomonosporaceae</taxon>
        <taxon>Actinocorallia</taxon>
    </lineage>
</organism>
<proteinExistence type="inferred from homology"/>
<dbReference type="InterPro" id="IPR057326">
    <property type="entry name" value="KR_dom"/>
</dbReference>
<dbReference type="InterPro" id="IPR036291">
    <property type="entry name" value="NAD(P)-bd_dom_sf"/>
</dbReference>
<gene>
    <name evidence="4" type="ORF">GCM10010468_47180</name>
</gene>
<dbReference type="EMBL" id="BAAAUV010000012">
    <property type="protein sequence ID" value="GAA3221798.1"/>
    <property type="molecule type" value="Genomic_DNA"/>
</dbReference>
<comment type="similarity">
    <text evidence="1 2">Belongs to the short-chain dehydrogenases/reductases (SDR) family.</text>
</comment>